<organism evidence="1 2">
    <name type="scientific">Hyaloscypha variabilis (strain UAMH 11265 / GT02V1 / F)</name>
    <name type="common">Meliniomyces variabilis</name>
    <dbReference type="NCBI Taxonomy" id="1149755"/>
    <lineage>
        <taxon>Eukaryota</taxon>
        <taxon>Fungi</taxon>
        <taxon>Dikarya</taxon>
        <taxon>Ascomycota</taxon>
        <taxon>Pezizomycotina</taxon>
        <taxon>Leotiomycetes</taxon>
        <taxon>Helotiales</taxon>
        <taxon>Hyaloscyphaceae</taxon>
        <taxon>Hyaloscypha</taxon>
        <taxon>Hyaloscypha variabilis</taxon>
    </lineage>
</organism>
<dbReference type="Proteomes" id="UP000235786">
    <property type="component" value="Unassembled WGS sequence"/>
</dbReference>
<keyword evidence="2" id="KW-1185">Reference proteome</keyword>
<proteinExistence type="predicted"/>
<name>A0A2J6RJJ0_HYAVF</name>
<reference evidence="1 2" key="1">
    <citation type="submission" date="2016-04" db="EMBL/GenBank/DDBJ databases">
        <title>A degradative enzymes factory behind the ericoid mycorrhizal symbiosis.</title>
        <authorList>
            <consortium name="DOE Joint Genome Institute"/>
            <person name="Martino E."/>
            <person name="Morin E."/>
            <person name="Grelet G."/>
            <person name="Kuo A."/>
            <person name="Kohler A."/>
            <person name="Daghino S."/>
            <person name="Barry K."/>
            <person name="Choi C."/>
            <person name="Cichocki N."/>
            <person name="Clum A."/>
            <person name="Copeland A."/>
            <person name="Hainaut M."/>
            <person name="Haridas S."/>
            <person name="Labutti K."/>
            <person name="Lindquist E."/>
            <person name="Lipzen A."/>
            <person name="Khouja H.-R."/>
            <person name="Murat C."/>
            <person name="Ohm R."/>
            <person name="Olson A."/>
            <person name="Spatafora J."/>
            <person name="Veneault-Fourrey C."/>
            <person name="Henrissat B."/>
            <person name="Grigoriev I."/>
            <person name="Martin F."/>
            <person name="Perotto S."/>
        </authorList>
    </citation>
    <scope>NUCLEOTIDE SEQUENCE [LARGE SCALE GENOMIC DNA]</scope>
    <source>
        <strain evidence="1 2">F</strain>
    </source>
</reference>
<dbReference type="EMBL" id="KZ613947">
    <property type="protein sequence ID" value="PMD38694.1"/>
    <property type="molecule type" value="Genomic_DNA"/>
</dbReference>
<gene>
    <name evidence="1" type="ORF">L207DRAFT_42621</name>
</gene>
<accession>A0A2J6RJJ0</accession>
<dbReference type="AlphaFoldDB" id="A0A2J6RJJ0"/>
<evidence type="ECO:0008006" key="3">
    <source>
        <dbReference type="Google" id="ProtNLM"/>
    </source>
</evidence>
<dbReference type="OrthoDB" id="194358at2759"/>
<protein>
    <recommendedName>
        <fullName evidence="3">Fungal N-terminal domain-containing protein</fullName>
    </recommendedName>
</protein>
<sequence length="136" mass="15045">MDPITAIGLAASIIAVIQLTGALITPVTSSLGPSENDERELKNLLSTITGFQTAYNNLEHYLKSNPGQAESLAIAIKLPIENCKAVLLELNLRLSRMTFVRKHIIGRKWDKSFQSLVKRLDDARNLFEVILQGDQS</sequence>
<evidence type="ECO:0000313" key="2">
    <source>
        <dbReference type="Proteomes" id="UP000235786"/>
    </source>
</evidence>
<evidence type="ECO:0000313" key="1">
    <source>
        <dbReference type="EMBL" id="PMD38694.1"/>
    </source>
</evidence>